<sequence length="206" mass="23527">MASLLDVPNTSLASHYRAIADRSEPLDILFADPNITTNAVLNMRSMDKFQEDLVKSIRQLLKDELQPIKEDLKSIREDLTTKIDTFNKDLTAKIDAFNKDLTAKIDTFNKDLTAKIDAVKEDLKSIREDLKSTREDLTTKIDAVKEKSLLRKISQQRLILWRNPLRLILLPMALIVLYAQMNMSNNKIAPLHSVHTGDLIIDFPKT</sequence>
<reference evidence="1" key="1">
    <citation type="submission" date="2022-12" db="EMBL/GenBank/DDBJ databases">
        <title>Genome Sequence of Lasiodiplodia mahajangana.</title>
        <authorList>
            <person name="Buettner E."/>
        </authorList>
    </citation>
    <scope>NUCLEOTIDE SEQUENCE</scope>
    <source>
        <strain evidence="1">VT137</strain>
    </source>
</reference>
<protein>
    <submittedName>
        <fullName evidence="1">Uncharacterized protein</fullName>
    </submittedName>
</protein>
<gene>
    <name evidence="1" type="ORF">O1611_g5521</name>
</gene>
<evidence type="ECO:0000313" key="1">
    <source>
        <dbReference type="EMBL" id="KAJ8128115.1"/>
    </source>
</evidence>
<accession>A0ACC2JKX7</accession>
<proteinExistence type="predicted"/>
<dbReference type="Proteomes" id="UP001153332">
    <property type="component" value="Unassembled WGS sequence"/>
</dbReference>
<dbReference type="EMBL" id="JAPUUL010001184">
    <property type="protein sequence ID" value="KAJ8128115.1"/>
    <property type="molecule type" value="Genomic_DNA"/>
</dbReference>
<organism evidence="1 2">
    <name type="scientific">Lasiodiplodia mahajangana</name>
    <dbReference type="NCBI Taxonomy" id="1108764"/>
    <lineage>
        <taxon>Eukaryota</taxon>
        <taxon>Fungi</taxon>
        <taxon>Dikarya</taxon>
        <taxon>Ascomycota</taxon>
        <taxon>Pezizomycotina</taxon>
        <taxon>Dothideomycetes</taxon>
        <taxon>Dothideomycetes incertae sedis</taxon>
        <taxon>Botryosphaeriales</taxon>
        <taxon>Botryosphaeriaceae</taxon>
        <taxon>Lasiodiplodia</taxon>
    </lineage>
</organism>
<comment type="caution">
    <text evidence="1">The sequence shown here is derived from an EMBL/GenBank/DDBJ whole genome shotgun (WGS) entry which is preliminary data.</text>
</comment>
<keyword evidence="2" id="KW-1185">Reference proteome</keyword>
<evidence type="ECO:0000313" key="2">
    <source>
        <dbReference type="Proteomes" id="UP001153332"/>
    </source>
</evidence>
<name>A0ACC2JKX7_9PEZI</name>